<gene>
    <name evidence="3" type="ORF">TTAC_LOCUS1049</name>
</gene>
<protein>
    <submittedName>
        <fullName evidence="5">ANK_REP_REGION domain-containing protein</fullName>
    </submittedName>
</protein>
<reference evidence="3 4" key="2">
    <citation type="submission" date="2018-11" db="EMBL/GenBank/DDBJ databases">
        <authorList>
            <consortium name="Pathogen Informatics"/>
        </authorList>
    </citation>
    <scope>NUCLEOTIDE SEQUENCE [LARGE SCALE GENOMIC DNA]</scope>
</reference>
<dbReference type="PROSITE" id="PS50297">
    <property type="entry name" value="ANK_REP_REGION"/>
    <property type="match status" value="1"/>
</dbReference>
<feature type="repeat" description="ANK" evidence="1">
    <location>
        <begin position="41"/>
        <end position="73"/>
    </location>
</feature>
<dbReference type="STRING" id="6205.A0A0R3WK21"/>
<feature type="compositionally biased region" description="Acidic residues" evidence="2">
    <location>
        <begin position="108"/>
        <end position="124"/>
    </location>
</feature>
<sequence length="184" mass="20786">MGADINAVDQLLCVFKKMYYRDCLFEIWLPSFIRFKLGDGNGWTSLHWAAQQNRVDVTCILLRHGANRRAKDCHGHMPYEVTTNAEMSEALRPDAFYPQIESNGAVSTDEEEASASESSSDEADGGDRKVGAMPSYHYLRRLNYNRRNRHQNRLRTHLSPTVEAPTQVRLAHDDEDGCLGAAKA</sequence>
<keyword evidence="4" id="KW-1185">Reference proteome</keyword>
<accession>A0A0R3WK21</accession>
<evidence type="ECO:0000313" key="4">
    <source>
        <dbReference type="Proteomes" id="UP000274429"/>
    </source>
</evidence>
<feature type="region of interest" description="Disordered" evidence="2">
    <location>
        <begin position="104"/>
        <end position="132"/>
    </location>
</feature>
<dbReference type="AlphaFoldDB" id="A0A0R3WK21"/>
<dbReference type="WBParaSite" id="TTAC_0000104801-mRNA-1">
    <property type="protein sequence ID" value="TTAC_0000104801-mRNA-1"/>
    <property type="gene ID" value="TTAC_0000104801"/>
</dbReference>
<name>A0A0R3WK21_HYDTA</name>
<keyword evidence="1" id="KW-0040">ANK repeat</keyword>
<dbReference type="SUPFAM" id="SSF48403">
    <property type="entry name" value="Ankyrin repeat"/>
    <property type="match status" value="1"/>
</dbReference>
<dbReference type="Gene3D" id="1.25.40.20">
    <property type="entry name" value="Ankyrin repeat-containing domain"/>
    <property type="match status" value="1"/>
</dbReference>
<dbReference type="EMBL" id="UYWX01000166">
    <property type="protein sequence ID" value="VDM17366.1"/>
    <property type="molecule type" value="Genomic_DNA"/>
</dbReference>
<dbReference type="InterPro" id="IPR002110">
    <property type="entry name" value="Ankyrin_rpt"/>
</dbReference>
<reference evidence="5" key="1">
    <citation type="submission" date="2017-02" db="UniProtKB">
        <authorList>
            <consortium name="WormBaseParasite"/>
        </authorList>
    </citation>
    <scope>IDENTIFICATION</scope>
</reference>
<dbReference type="Pfam" id="PF00023">
    <property type="entry name" value="Ank"/>
    <property type="match status" value="1"/>
</dbReference>
<proteinExistence type="predicted"/>
<dbReference type="OrthoDB" id="6283545at2759"/>
<dbReference type="Proteomes" id="UP000274429">
    <property type="component" value="Unassembled WGS sequence"/>
</dbReference>
<evidence type="ECO:0000256" key="2">
    <source>
        <dbReference type="SAM" id="MobiDB-lite"/>
    </source>
</evidence>
<evidence type="ECO:0000313" key="5">
    <source>
        <dbReference type="WBParaSite" id="TTAC_0000104801-mRNA-1"/>
    </source>
</evidence>
<dbReference type="SMART" id="SM00248">
    <property type="entry name" value="ANK"/>
    <property type="match status" value="1"/>
</dbReference>
<dbReference type="InterPro" id="IPR036770">
    <property type="entry name" value="Ankyrin_rpt-contain_sf"/>
</dbReference>
<evidence type="ECO:0000256" key="1">
    <source>
        <dbReference type="PROSITE-ProRule" id="PRU00023"/>
    </source>
</evidence>
<organism evidence="5">
    <name type="scientific">Hydatigena taeniaeformis</name>
    <name type="common">Feline tapeworm</name>
    <name type="synonym">Taenia taeniaeformis</name>
    <dbReference type="NCBI Taxonomy" id="6205"/>
    <lineage>
        <taxon>Eukaryota</taxon>
        <taxon>Metazoa</taxon>
        <taxon>Spiralia</taxon>
        <taxon>Lophotrochozoa</taxon>
        <taxon>Platyhelminthes</taxon>
        <taxon>Cestoda</taxon>
        <taxon>Eucestoda</taxon>
        <taxon>Cyclophyllidea</taxon>
        <taxon>Taeniidae</taxon>
        <taxon>Hydatigera</taxon>
    </lineage>
</organism>
<evidence type="ECO:0000313" key="3">
    <source>
        <dbReference type="EMBL" id="VDM17366.1"/>
    </source>
</evidence>
<dbReference type="PROSITE" id="PS50088">
    <property type="entry name" value="ANK_REPEAT"/>
    <property type="match status" value="1"/>
</dbReference>